<keyword evidence="2" id="KW-1185">Reference proteome</keyword>
<gene>
    <name evidence="1" type="ORF">EJP69_19750</name>
</gene>
<proteinExistence type="predicted"/>
<dbReference type="Proteomes" id="UP000267418">
    <property type="component" value="Unassembled WGS sequence"/>
</dbReference>
<sequence length="93" mass="9983">MVDAGGIASKASDQQAEFVSLTLAPGPAVASDIHLELRREQAAIENPKLVAILRPRDRARPRSGAESIGAKEGEEELIGIECLVPDIQCILYF</sequence>
<organism evidence="1 2">
    <name type="scientific">Variovorax gossypii</name>
    <dbReference type="NCBI Taxonomy" id="1679495"/>
    <lineage>
        <taxon>Bacteria</taxon>
        <taxon>Pseudomonadati</taxon>
        <taxon>Pseudomonadota</taxon>
        <taxon>Betaproteobacteria</taxon>
        <taxon>Burkholderiales</taxon>
        <taxon>Comamonadaceae</taxon>
        <taxon>Variovorax</taxon>
    </lineage>
</organism>
<dbReference type="OrthoDB" id="9800877at2"/>
<reference evidence="1 2" key="1">
    <citation type="submission" date="2018-12" db="EMBL/GenBank/DDBJ databases">
        <title>The genome of Variovorax gossypii DSM 100435.</title>
        <authorList>
            <person name="Gao J."/>
            <person name="Sun J."/>
        </authorList>
    </citation>
    <scope>NUCLEOTIDE SEQUENCE [LARGE SCALE GENOMIC DNA]</scope>
    <source>
        <strain evidence="1 2">DSM 100435</strain>
    </source>
</reference>
<comment type="caution">
    <text evidence="1">The sequence shown here is derived from an EMBL/GenBank/DDBJ whole genome shotgun (WGS) entry which is preliminary data.</text>
</comment>
<name>A0A3S0IYX8_9BURK</name>
<dbReference type="AlphaFoldDB" id="A0A3S0IYX8"/>
<evidence type="ECO:0000313" key="2">
    <source>
        <dbReference type="Proteomes" id="UP000267418"/>
    </source>
</evidence>
<dbReference type="RefSeq" id="WP_148112196.1">
    <property type="nucleotide sequence ID" value="NZ_RXOE01000005.1"/>
</dbReference>
<accession>A0A3S0IYX8</accession>
<dbReference type="EMBL" id="RXOE01000005">
    <property type="protein sequence ID" value="RTQ32936.1"/>
    <property type="molecule type" value="Genomic_DNA"/>
</dbReference>
<protein>
    <submittedName>
        <fullName evidence="1">Uncharacterized protein</fullName>
    </submittedName>
</protein>
<evidence type="ECO:0000313" key="1">
    <source>
        <dbReference type="EMBL" id="RTQ32936.1"/>
    </source>
</evidence>